<feature type="compositionally biased region" description="Basic residues" evidence="1">
    <location>
        <begin position="34"/>
        <end position="48"/>
    </location>
</feature>
<feature type="compositionally biased region" description="Basic residues" evidence="1">
    <location>
        <begin position="1"/>
        <end position="11"/>
    </location>
</feature>
<name>A0A6J4SRI5_9ACTN</name>
<dbReference type="EMBL" id="CADCVQ010000087">
    <property type="protein sequence ID" value="CAA9503318.1"/>
    <property type="molecule type" value="Genomic_DNA"/>
</dbReference>
<proteinExistence type="predicted"/>
<sequence length="115" mass="12649">DGGRGVRRRSRNPNSCGDRGGPRCHGKADVRRVGLPRRRQHVRRRQRPGRALGAGGSCADRRPPRGAACRALRDARPCDAGLGPSRHRRRPHHAPARAVGQARRRVRALASRQAV</sequence>
<gene>
    <name evidence="2" type="ORF">AVDCRST_MAG67-2307</name>
</gene>
<feature type="compositionally biased region" description="Basic residues" evidence="1">
    <location>
        <begin position="85"/>
        <end position="95"/>
    </location>
</feature>
<feature type="region of interest" description="Disordered" evidence="1">
    <location>
        <begin position="1"/>
        <end position="115"/>
    </location>
</feature>
<evidence type="ECO:0000313" key="2">
    <source>
        <dbReference type="EMBL" id="CAA9503318.1"/>
    </source>
</evidence>
<organism evidence="2">
    <name type="scientific">uncultured Solirubrobacteraceae bacterium</name>
    <dbReference type="NCBI Taxonomy" id="1162706"/>
    <lineage>
        <taxon>Bacteria</taxon>
        <taxon>Bacillati</taxon>
        <taxon>Actinomycetota</taxon>
        <taxon>Thermoleophilia</taxon>
        <taxon>Solirubrobacterales</taxon>
        <taxon>Solirubrobacteraceae</taxon>
        <taxon>environmental samples</taxon>
    </lineage>
</organism>
<feature type="non-terminal residue" evidence="2">
    <location>
        <position position="115"/>
    </location>
</feature>
<protein>
    <submittedName>
        <fullName evidence="2">Uncharacterized protein</fullName>
    </submittedName>
</protein>
<accession>A0A6J4SRI5</accession>
<reference evidence="2" key="1">
    <citation type="submission" date="2020-02" db="EMBL/GenBank/DDBJ databases">
        <authorList>
            <person name="Meier V. D."/>
        </authorList>
    </citation>
    <scope>NUCLEOTIDE SEQUENCE</scope>
    <source>
        <strain evidence="2">AVDCRST_MAG67</strain>
    </source>
</reference>
<dbReference type="AlphaFoldDB" id="A0A6J4SRI5"/>
<feature type="non-terminal residue" evidence="2">
    <location>
        <position position="1"/>
    </location>
</feature>
<evidence type="ECO:0000256" key="1">
    <source>
        <dbReference type="SAM" id="MobiDB-lite"/>
    </source>
</evidence>